<keyword evidence="2 4" id="KW-0442">Lipid degradation</keyword>
<dbReference type="InterPro" id="IPR050301">
    <property type="entry name" value="NTE"/>
</dbReference>
<keyword evidence="3 4" id="KW-0443">Lipid metabolism</keyword>
<reference evidence="7 8" key="1">
    <citation type="submission" date="2018-10" db="EMBL/GenBank/DDBJ databases">
        <title>Proposal of Lysobacter pythonis sp. nov. isolated from royal pythons (Python regius).</title>
        <authorList>
            <person name="Hans-Juergen B."/>
            <person name="Huptas C."/>
            <person name="Sandra B."/>
            <person name="Igor L."/>
            <person name="Joachim S."/>
            <person name="Siegfried S."/>
            <person name="Mareike W."/>
            <person name="Peter K."/>
        </authorList>
    </citation>
    <scope>NUCLEOTIDE SEQUENCE [LARGE SCALE GENOMIC DNA]</scope>
    <source>
        <strain evidence="7 8">4284/11</strain>
    </source>
</reference>
<feature type="short sequence motif" description="GXSXG" evidence="4">
    <location>
        <begin position="150"/>
        <end position="154"/>
    </location>
</feature>
<feature type="active site" description="Nucleophile" evidence="4">
    <location>
        <position position="152"/>
    </location>
</feature>
<keyword evidence="8" id="KW-1185">Reference proteome</keyword>
<dbReference type="Proteomes" id="UP000275012">
    <property type="component" value="Unassembled WGS sequence"/>
</dbReference>
<feature type="short sequence motif" description="GXGXXG" evidence="4">
    <location>
        <begin position="123"/>
        <end position="128"/>
    </location>
</feature>
<dbReference type="PROSITE" id="PS51635">
    <property type="entry name" value="PNPLA"/>
    <property type="match status" value="1"/>
</dbReference>
<dbReference type="PANTHER" id="PTHR14226">
    <property type="entry name" value="NEUROPATHY TARGET ESTERASE/SWISS CHEESE D.MELANOGASTER"/>
    <property type="match status" value="1"/>
</dbReference>
<evidence type="ECO:0000256" key="5">
    <source>
        <dbReference type="SAM" id="MobiDB-lite"/>
    </source>
</evidence>
<evidence type="ECO:0000256" key="1">
    <source>
        <dbReference type="ARBA" id="ARBA00022801"/>
    </source>
</evidence>
<evidence type="ECO:0000256" key="3">
    <source>
        <dbReference type="ARBA" id="ARBA00023098"/>
    </source>
</evidence>
<sequence length="498" mass="55296">MAGICSEFGARGSGLGARGSGLGARGSGKRSRGFARVDMDTLSAPLRKRVGGRGRPEPGNVDPRKKTRHSPVPGPETKHASAARRCDAAASIHVQTGNTMKDASKRLHGRIAQYPAIALVLQGGGALGAYQCGVYQALNEAAIRPNWYAGISIGAINAAIIAGNRPEDRIERLRDFWETICEPAGLATWPAISIRAGLAMLPMNPALETWAATMSALAALWQGQRGFFEPWPASPFLLSDGSPQATSFYDTTPLLATLERLVDFDRINGDADVRLTVGVTDVESGNFRYFDSRETRIGPKHVLASGALPPAFAPVEIEGRFYWDGGIVSNTPLEHILDDWPRRDTLAFQVDLWSASGPKPQTMMDVLERGKDIQYSSRTRHGTDMVARTQQLRTALNELIERLPGKQLPENMREALAPWMDDRVFNIFHLIYQARPHEQQFKDYAFGRFSMENHWQSGLHDTRATLQRTEWFDLPDRDAGYAVHDIHRQEQKRRLTRF</sequence>
<dbReference type="AlphaFoldDB" id="A0A3M2HYN3"/>
<evidence type="ECO:0000259" key="6">
    <source>
        <dbReference type="PROSITE" id="PS51635"/>
    </source>
</evidence>
<comment type="caution">
    <text evidence="7">The sequence shown here is derived from an EMBL/GenBank/DDBJ whole genome shotgun (WGS) entry which is preliminary data.</text>
</comment>
<keyword evidence="1 4" id="KW-0378">Hydrolase</keyword>
<dbReference type="Gene3D" id="3.40.1090.10">
    <property type="entry name" value="Cytosolic phospholipase A2 catalytic domain"/>
    <property type="match status" value="2"/>
</dbReference>
<dbReference type="EMBL" id="RFLY01000008">
    <property type="protein sequence ID" value="RMH92943.1"/>
    <property type="molecule type" value="Genomic_DNA"/>
</dbReference>
<dbReference type="Pfam" id="PF12536">
    <property type="entry name" value="DUF3734"/>
    <property type="match status" value="1"/>
</dbReference>
<dbReference type="GO" id="GO:0016042">
    <property type="term" value="P:lipid catabolic process"/>
    <property type="evidence" value="ECO:0007669"/>
    <property type="project" value="UniProtKB-UniRule"/>
</dbReference>
<proteinExistence type="predicted"/>
<dbReference type="InterPro" id="IPR021095">
    <property type="entry name" value="DUF3734"/>
</dbReference>
<dbReference type="InterPro" id="IPR002641">
    <property type="entry name" value="PNPLA_dom"/>
</dbReference>
<accession>A0A3M2HYN3</accession>
<evidence type="ECO:0000313" key="7">
    <source>
        <dbReference type="EMBL" id="RMH92943.1"/>
    </source>
</evidence>
<feature type="short sequence motif" description="DGA/G" evidence="4">
    <location>
        <begin position="324"/>
        <end position="326"/>
    </location>
</feature>
<feature type="region of interest" description="Disordered" evidence="5">
    <location>
        <begin position="1"/>
        <end position="83"/>
    </location>
</feature>
<dbReference type="PANTHER" id="PTHR14226:SF57">
    <property type="entry name" value="BLR7027 PROTEIN"/>
    <property type="match status" value="1"/>
</dbReference>
<protein>
    <submittedName>
        <fullName evidence="7">Patatin-like phospholipase family protein</fullName>
    </submittedName>
</protein>
<evidence type="ECO:0000313" key="8">
    <source>
        <dbReference type="Proteomes" id="UP000275012"/>
    </source>
</evidence>
<feature type="active site" description="Proton acceptor" evidence="4">
    <location>
        <position position="324"/>
    </location>
</feature>
<organism evidence="7 8">
    <name type="scientific">Solilutibacter pythonis</name>
    <dbReference type="NCBI Taxonomy" id="2483112"/>
    <lineage>
        <taxon>Bacteria</taxon>
        <taxon>Pseudomonadati</taxon>
        <taxon>Pseudomonadota</taxon>
        <taxon>Gammaproteobacteria</taxon>
        <taxon>Lysobacterales</taxon>
        <taxon>Lysobacteraceae</taxon>
        <taxon>Solilutibacter</taxon>
    </lineage>
</organism>
<feature type="domain" description="PNPLA" evidence="6">
    <location>
        <begin position="119"/>
        <end position="337"/>
    </location>
</feature>
<name>A0A3M2HYN3_9GAMM</name>
<dbReference type="InterPro" id="IPR016035">
    <property type="entry name" value="Acyl_Trfase/lysoPLipase"/>
</dbReference>
<evidence type="ECO:0000256" key="2">
    <source>
        <dbReference type="ARBA" id="ARBA00022963"/>
    </source>
</evidence>
<dbReference type="Pfam" id="PF01734">
    <property type="entry name" value="Patatin"/>
    <property type="match status" value="1"/>
</dbReference>
<dbReference type="SUPFAM" id="SSF52151">
    <property type="entry name" value="FabD/lysophospholipase-like"/>
    <property type="match status" value="1"/>
</dbReference>
<gene>
    <name evidence="7" type="ORF">EBB59_06860</name>
</gene>
<evidence type="ECO:0000256" key="4">
    <source>
        <dbReference type="PROSITE-ProRule" id="PRU01161"/>
    </source>
</evidence>
<dbReference type="GO" id="GO:0016787">
    <property type="term" value="F:hydrolase activity"/>
    <property type="evidence" value="ECO:0007669"/>
    <property type="project" value="UniProtKB-UniRule"/>
</dbReference>
<feature type="compositionally biased region" description="Gly residues" evidence="5">
    <location>
        <begin position="11"/>
        <end position="26"/>
    </location>
</feature>